<evidence type="ECO:0000256" key="11">
    <source>
        <dbReference type="ARBA" id="ARBA00022989"/>
    </source>
</evidence>
<sequence length="364" mass="38176">MRLELMGMPGRRTLLPQARRVTGWSLAVALPALLTIGFLALDRSWDTLTEPVMLYLAVVVGVALVGGLWPGVATALVSNLCLNWFFTSPVGRLHVDEPGNVLSLGVFVVVAVAVASVVDAAARRTAQAAQARAQATALEHAERTRTALLAAVSHDLRTPLAAIRAAVDGLGATDVDLAAEDRDALVTTVAESTGRLERLIDNLLDLSRLQTGAVRPVLRDTSLEEIVPLAVEPWLEAVELDLPEDLPLVHTDGGLLERVVANLVSNAVRHAPPDRPVRVAATVTADEVEVRVTDAGPGVPDHRKASMFEPFQRLDDSGGGLGLGLAVASGLARAVGAALRARDTPGGGLTMIVSVPRARDGIGS</sequence>
<evidence type="ECO:0000313" key="16">
    <source>
        <dbReference type="EMBL" id="GAA1860290.1"/>
    </source>
</evidence>
<evidence type="ECO:0000256" key="6">
    <source>
        <dbReference type="ARBA" id="ARBA00022679"/>
    </source>
</evidence>
<keyword evidence="5" id="KW-0597">Phosphoprotein</keyword>
<dbReference type="InterPro" id="IPR003661">
    <property type="entry name" value="HisK_dim/P_dom"/>
</dbReference>
<dbReference type="Gene3D" id="1.10.287.130">
    <property type="match status" value="1"/>
</dbReference>
<evidence type="ECO:0000256" key="4">
    <source>
        <dbReference type="ARBA" id="ARBA00012438"/>
    </source>
</evidence>
<evidence type="ECO:0000256" key="12">
    <source>
        <dbReference type="ARBA" id="ARBA00023012"/>
    </source>
</evidence>
<dbReference type="PANTHER" id="PTHR45569">
    <property type="entry name" value="SENSOR PROTEIN KDPD"/>
    <property type="match status" value="1"/>
</dbReference>
<evidence type="ECO:0000256" key="13">
    <source>
        <dbReference type="ARBA" id="ARBA00023136"/>
    </source>
</evidence>
<evidence type="ECO:0000256" key="5">
    <source>
        <dbReference type="ARBA" id="ARBA00022553"/>
    </source>
</evidence>
<keyword evidence="17" id="KW-1185">Reference proteome</keyword>
<evidence type="ECO:0000256" key="3">
    <source>
        <dbReference type="ARBA" id="ARBA00004236"/>
    </source>
</evidence>
<feature type="domain" description="Histidine kinase" evidence="15">
    <location>
        <begin position="151"/>
        <end position="359"/>
    </location>
</feature>
<evidence type="ECO:0000256" key="1">
    <source>
        <dbReference type="ARBA" id="ARBA00000085"/>
    </source>
</evidence>
<feature type="transmembrane region" description="Helical" evidence="14">
    <location>
        <begin position="98"/>
        <end position="118"/>
    </location>
</feature>
<keyword evidence="6" id="KW-0808">Transferase</keyword>
<feature type="transmembrane region" description="Helical" evidence="14">
    <location>
        <begin position="21"/>
        <end position="41"/>
    </location>
</feature>
<comment type="caution">
    <text evidence="16">The sequence shown here is derived from an EMBL/GenBank/DDBJ whole genome shotgun (WGS) entry which is preliminary data.</text>
</comment>
<protein>
    <recommendedName>
        <fullName evidence="4">histidine kinase</fullName>
        <ecNumber evidence="4">2.7.13.3</ecNumber>
    </recommendedName>
</protein>
<evidence type="ECO:0000256" key="10">
    <source>
        <dbReference type="ARBA" id="ARBA00022840"/>
    </source>
</evidence>
<name>A0ABN2NAP5_9MICO</name>
<keyword evidence="9" id="KW-0418">Kinase</keyword>
<dbReference type="CDD" id="cd00082">
    <property type="entry name" value="HisKA"/>
    <property type="match status" value="1"/>
</dbReference>
<dbReference type="Pfam" id="PF13493">
    <property type="entry name" value="DUF4118"/>
    <property type="match status" value="1"/>
</dbReference>
<keyword evidence="7 14" id="KW-0812">Transmembrane</keyword>
<dbReference type="EMBL" id="BAAANL010000003">
    <property type="protein sequence ID" value="GAA1860290.1"/>
    <property type="molecule type" value="Genomic_DNA"/>
</dbReference>
<accession>A0ABN2NAP5</accession>
<dbReference type="EC" id="2.7.13.3" evidence="4"/>
<dbReference type="SUPFAM" id="SSF55874">
    <property type="entry name" value="ATPase domain of HSP90 chaperone/DNA topoisomerase II/histidine kinase"/>
    <property type="match status" value="1"/>
</dbReference>
<dbReference type="InterPro" id="IPR036097">
    <property type="entry name" value="HisK_dim/P_sf"/>
</dbReference>
<dbReference type="SUPFAM" id="SSF47384">
    <property type="entry name" value="Homodimeric domain of signal transducing histidine kinase"/>
    <property type="match status" value="1"/>
</dbReference>
<keyword evidence="11 14" id="KW-1133">Transmembrane helix</keyword>
<keyword evidence="10" id="KW-0067">ATP-binding</keyword>
<dbReference type="InterPro" id="IPR036890">
    <property type="entry name" value="HATPase_C_sf"/>
</dbReference>
<comment type="subcellular location">
    <subcellularLocation>
        <location evidence="3">Cell membrane</location>
    </subcellularLocation>
    <subcellularLocation>
        <location evidence="2">Membrane</location>
        <topology evidence="2">Multi-pass membrane protein</topology>
    </subcellularLocation>
</comment>
<dbReference type="InterPro" id="IPR025201">
    <property type="entry name" value="KdpD_TM"/>
</dbReference>
<keyword evidence="8" id="KW-0547">Nucleotide-binding</keyword>
<dbReference type="SMART" id="SM00387">
    <property type="entry name" value="HATPase_c"/>
    <property type="match status" value="1"/>
</dbReference>
<evidence type="ECO:0000256" key="2">
    <source>
        <dbReference type="ARBA" id="ARBA00004141"/>
    </source>
</evidence>
<gene>
    <name evidence="16" type="ORF">GCM10009751_17300</name>
</gene>
<dbReference type="InterPro" id="IPR005467">
    <property type="entry name" value="His_kinase_dom"/>
</dbReference>
<dbReference type="Pfam" id="PF00512">
    <property type="entry name" value="HisKA"/>
    <property type="match status" value="1"/>
</dbReference>
<dbReference type="InterPro" id="IPR004358">
    <property type="entry name" value="Sig_transdc_His_kin-like_C"/>
</dbReference>
<feature type="transmembrane region" description="Helical" evidence="14">
    <location>
        <begin position="53"/>
        <end position="86"/>
    </location>
</feature>
<dbReference type="PANTHER" id="PTHR45569:SF1">
    <property type="entry name" value="SENSOR PROTEIN KDPD"/>
    <property type="match status" value="1"/>
</dbReference>
<dbReference type="Gene3D" id="3.30.565.10">
    <property type="entry name" value="Histidine kinase-like ATPase, C-terminal domain"/>
    <property type="match status" value="1"/>
</dbReference>
<proteinExistence type="predicted"/>
<organism evidence="16 17">
    <name type="scientific">Myceligenerans crystallogenes</name>
    <dbReference type="NCBI Taxonomy" id="316335"/>
    <lineage>
        <taxon>Bacteria</taxon>
        <taxon>Bacillati</taxon>
        <taxon>Actinomycetota</taxon>
        <taxon>Actinomycetes</taxon>
        <taxon>Micrococcales</taxon>
        <taxon>Promicromonosporaceae</taxon>
        <taxon>Myceligenerans</taxon>
    </lineage>
</organism>
<evidence type="ECO:0000313" key="17">
    <source>
        <dbReference type="Proteomes" id="UP001501094"/>
    </source>
</evidence>
<evidence type="ECO:0000259" key="15">
    <source>
        <dbReference type="PROSITE" id="PS50109"/>
    </source>
</evidence>
<dbReference type="PRINTS" id="PR00344">
    <property type="entry name" value="BCTRLSENSOR"/>
</dbReference>
<dbReference type="PROSITE" id="PS50109">
    <property type="entry name" value="HIS_KIN"/>
    <property type="match status" value="1"/>
</dbReference>
<dbReference type="Proteomes" id="UP001501094">
    <property type="component" value="Unassembled WGS sequence"/>
</dbReference>
<dbReference type="InterPro" id="IPR003594">
    <property type="entry name" value="HATPase_dom"/>
</dbReference>
<reference evidence="16 17" key="1">
    <citation type="journal article" date="2019" name="Int. J. Syst. Evol. Microbiol.">
        <title>The Global Catalogue of Microorganisms (GCM) 10K type strain sequencing project: providing services to taxonomists for standard genome sequencing and annotation.</title>
        <authorList>
            <consortium name="The Broad Institute Genomics Platform"/>
            <consortium name="The Broad Institute Genome Sequencing Center for Infectious Disease"/>
            <person name="Wu L."/>
            <person name="Ma J."/>
        </authorList>
    </citation>
    <scope>NUCLEOTIDE SEQUENCE [LARGE SCALE GENOMIC DNA]</scope>
    <source>
        <strain evidence="16 17">JCM 14326</strain>
    </source>
</reference>
<evidence type="ECO:0000256" key="14">
    <source>
        <dbReference type="SAM" id="Phobius"/>
    </source>
</evidence>
<dbReference type="InterPro" id="IPR038318">
    <property type="entry name" value="KdpD_sf"/>
</dbReference>
<dbReference type="InterPro" id="IPR052023">
    <property type="entry name" value="Histidine_kinase_KdpD"/>
</dbReference>
<evidence type="ECO:0000256" key="9">
    <source>
        <dbReference type="ARBA" id="ARBA00022777"/>
    </source>
</evidence>
<keyword evidence="12" id="KW-0902">Two-component regulatory system</keyword>
<dbReference type="Gene3D" id="1.20.120.620">
    <property type="entry name" value="Backbone structure of the membrane domain of e. Coli histidine kinase receptor kdpd"/>
    <property type="match status" value="1"/>
</dbReference>
<evidence type="ECO:0000256" key="7">
    <source>
        <dbReference type="ARBA" id="ARBA00022692"/>
    </source>
</evidence>
<dbReference type="Pfam" id="PF02518">
    <property type="entry name" value="HATPase_c"/>
    <property type="match status" value="1"/>
</dbReference>
<keyword evidence="13 14" id="KW-0472">Membrane</keyword>
<dbReference type="SMART" id="SM00388">
    <property type="entry name" value="HisKA"/>
    <property type="match status" value="1"/>
</dbReference>
<comment type="catalytic activity">
    <reaction evidence="1">
        <text>ATP + protein L-histidine = ADP + protein N-phospho-L-histidine.</text>
        <dbReference type="EC" id="2.7.13.3"/>
    </reaction>
</comment>
<evidence type="ECO:0000256" key="8">
    <source>
        <dbReference type="ARBA" id="ARBA00022741"/>
    </source>
</evidence>